<dbReference type="Proteomes" id="UP001164746">
    <property type="component" value="Chromosome 2"/>
</dbReference>
<name>A0ABY7DD34_MYAAR</name>
<sequence>MMWLFVCPSMLRCKGPQEFDVAVCVSLYVERLELQLRQIKMEIMMAVAYLSFTKLPLRLRPACKTKGKKHNKGDGKDKQGNEKGDTQVDEEGDKQGDRREIKINRETGREINRESGGYELGYGEGDT</sequence>
<evidence type="ECO:0000313" key="2">
    <source>
        <dbReference type="EMBL" id="WAQ95562.1"/>
    </source>
</evidence>
<evidence type="ECO:0000256" key="1">
    <source>
        <dbReference type="SAM" id="MobiDB-lite"/>
    </source>
</evidence>
<feature type="compositionally biased region" description="Basic and acidic residues" evidence="1">
    <location>
        <begin position="93"/>
        <end position="113"/>
    </location>
</feature>
<gene>
    <name evidence="2" type="ORF">MAR_028252</name>
</gene>
<feature type="compositionally biased region" description="Gly residues" evidence="1">
    <location>
        <begin position="118"/>
        <end position="127"/>
    </location>
</feature>
<protein>
    <submittedName>
        <fullName evidence="2">Uncharacterized protein</fullName>
    </submittedName>
</protein>
<organism evidence="2 3">
    <name type="scientific">Mya arenaria</name>
    <name type="common">Soft-shell clam</name>
    <dbReference type="NCBI Taxonomy" id="6604"/>
    <lineage>
        <taxon>Eukaryota</taxon>
        <taxon>Metazoa</taxon>
        <taxon>Spiralia</taxon>
        <taxon>Lophotrochozoa</taxon>
        <taxon>Mollusca</taxon>
        <taxon>Bivalvia</taxon>
        <taxon>Autobranchia</taxon>
        <taxon>Heteroconchia</taxon>
        <taxon>Euheterodonta</taxon>
        <taxon>Imparidentia</taxon>
        <taxon>Neoheterodontei</taxon>
        <taxon>Myida</taxon>
        <taxon>Myoidea</taxon>
        <taxon>Myidae</taxon>
        <taxon>Mya</taxon>
    </lineage>
</organism>
<accession>A0ABY7DD34</accession>
<proteinExistence type="predicted"/>
<dbReference type="EMBL" id="CP111013">
    <property type="protein sequence ID" value="WAQ95562.1"/>
    <property type="molecule type" value="Genomic_DNA"/>
</dbReference>
<feature type="region of interest" description="Disordered" evidence="1">
    <location>
        <begin position="63"/>
        <end position="127"/>
    </location>
</feature>
<reference evidence="2" key="1">
    <citation type="submission" date="2022-11" db="EMBL/GenBank/DDBJ databases">
        <title>Centuries of genome instability and evolution in soft-shell clam transmissible cancer (bioRxiv).</title>
        <authorList>
            <person name="Hart S.F.M."/>
            <person name="Yonemitsu M.A."/>
            <person name="Giersch R.M."/>
            <person name="Beal B.F."/>
            <person name="Arriagada G."/>
            <person name="Davis B.W."/>
            <person name="Ostrander E.A."/>
            <person name="Goff S.P."/>
            <person name="Metzger M.J."/>
        </authorList>
    </citation>
    <scope>NUCLEOTIDE SEQUENCE</scope>
    <source>
        <strain evidence="2">MELC-2E11</strain>
        <tissue evidence="2">Siphon/mantle</tissue>
    </source>
</reference>
<evidence type="ECO:0000313" key="3">
    <source>
        <dbReference type="Proteomes" id="UP001164746"/>
    </source>
</evidence>
<keyword evidence="3" id="KW-1185">Reference proteome</keyword>
<feature type="compositionally biased region" description="Basic and acidic residues" evidence="1">
    <location>
        <begin position="72"/>
        <end position="86"/>
    </location>
</feature>